<dbReference type="VEuPathDB" id="FungiDB:BO97DRAFT_403237"/>
<dbReference type="GeneID" id="37198980"/>
<feature type="signal peptide" evidence="1">
    <location>
        <begin position="1"/>
        <end position="18"/>
    </location>
</feature>
<dbReference type="AlphaFoldDB" id="A0A395I8G4"/>
<proteinExistence type="predicted"/>
<keyword evidence="1" id="KW-0732">Signal</keyword>
<protein>
    <submittedName>
        <fullName evidence="2">Uncharacterized protein</fullName>
    </submittedName>
</protein>
<accession>A0A395I8G4</accession>
<evidence type="ECO:0000313" key="2">
    <source>
        <dbReference type="EMBL" id="RAL16079.1"/>
    </source>
</evidence>
<dbReference type="Proteomes" id="UP000248961">
    <property type="component" value="Unassembled WGS sequence"/>
</dbReference>
<keyword evidence="3" id="KW-1185">Reference proteome</keyword>
<evidence type="ECO:0000313" key="3">
    <source>
        <dbReference type="Proteomes" id="UP000248961"/>
    </source>
</evidence>
<dbReference type="EMBL" id="KZ824270">
    <property type="protein sequence ID" value="RAL16079.1"/>
    <property type="molecule type" value="Genomic_DNA"/>
</dbReference>
<evidence type="ECO:0000256" key="1">
    <source>
        <dbReference type="SAM" id="SignalP"/>
    </source>
</evidence>
<organism evidence="2 3">
    <name type="scientific">Aspergillus homomorphus (strain CBS 101889)</name>
    <dbReference type="NCBI Taxonomy" id="1450537"/>
    <lineage>
        <taxon>Eukaryota</taxon>
        <taxon>Fungi</taxon>
        <taxon>Dikarya</taxon>
        <taxon>Ascomycota</taxon>
        <taxon>Pezizomycotina</taxon>
        <taxon>Eurotiomycetes</taxon>
        <taxon>Eurotiomycetidae</taxon>
        <taxon>Eurotiales</taxon>
        <taxon>Aspergillaceae</taxon>
        <taxon>Aspergillus</taxon>
        <taxon>Aspergillus subgen. Circumdati</taxon>
    </lineage>
</organism>
<gene>
    <name evidence="2" type="ORF">BO97DRAFT_403237</name>
</gene>
<feature type="chain" id="PRO_5017359557" evidence="1">
    <location>
        <begin position="19"/>
        <end position="111"/>
    </location>
</feature>
<reference evidence="2 3" key="1">
    <citation type="submission" date="2018-02" db="EMBL/GenBank/DDBJ databases">
        <title>The genomes of Aspergillus section Nigri reveals drivers in fungal speciation.</title>
        <authorList>
            <consortium name="DOE Joint Genome Institute"/>
            <person name="Vesth T.C."/>
            <person name="Nybo J."/>
            <person name="Theobald S."/>
            <person name="Brandl J."/>
            <person name="Frisvad J.C."/>
            <person name="Nielsen K.F."/>
            <person name="Lyhne E.K."/>
            <person name="Kogle M.E."/>
            <person name="Kuo A."/>
            <person name="Riley R."/>
            <person name="Clum A."/>
            <person name="Nolan M."/>
            <person name="Lipzen A."/>
            <person name="Salamov A."/>
            <person name="Henrissat B."/>
            <person name="Wiebenga A."/>
            <person name="De vries R.P."/>
            <person name="Grigoriev I.V."/>
            <person name="Mortensen U.H."/>
            <person name="Andersen M.R."/>
            <person name="Baker S.E."/>
        </authorList>
    </citation>
    <scope>NUCLEOTIDE SEQUENCE [LARGE SCALE GENOMIC DNA]</scope>
    <source>
        <strain evidence="2 3">CBS 101889</strain>
    </source>
</reference>
<sequence>MGILQLLFAGMILRGTELNWMPVPAQQPVDLLVLRFFDPSLDLKLHLLPLPLLRRGKVAAPTAEILLFSLIYHQALNPTSPWTQRERRALTWARRSPIFLREGAGSDIDPI</sequence>
<name>A0A395I8G4_ASPHC</name>
<dbReference type="RefSeq" id="XP_025555233.1">
    <property type="nucleotide sequence ID" value="XM_025694691.1"/>
</dbReference>